<dbReference type="InterPro" id="IPR051966">
    <property type="entry name" value="RPAP3"/>
</dbReference>
<evidence type="ECO:0000256" key="1">
    <source>
        <dbReference type="ARBA" id="ARBA00022803"/>
    </source>
</evidence>
<dbReference type="GO" id="GO:0101031">
    <property type="term" value="C:protein folding chaperone complex"/>
    <property type="evidence" value="ECO:0007669"/>
    <property type="project" value="TreeGrafter"/>
</dbReference>
<feature type="repeat" description="TPR" evidence="2">
    <location>
        <begin position="126"/>
        <end position="159"/>
    </location>
</feature>
<evidence type="ECO:0000313" key="4">
    <source>
        <dbReference type="EMBL" id="JAS13614.1"/>
    </source>
</evidence>
<dbReference type="SUPFAM" id="SSF48452">
    <property type="entry name" value="TPR-like"/>
    <property type="match status" value="1"/>
</dbReference>
<dbReference type="PANTHER" id="PTHR46423:SF1">
    <property type="entry name" value="RNA POLYMERASE II-ASSOCIATED PROTEIN 3"/>
    <property type="match status" value="1"/>
</dbReference>
<keyword evidence="3" id="KW-0175">Coiled coil</keyword>
<organism evidence="4">
    <name type="scientific">Clastoptera arizonana</name>
    <name type="common">Arizona spittle bug</name>
    <dbReference type="NCBI Taxonomy" id="38151"/>
    <lineage>
        <taxon>Eukaryota</taxon>
        <taxon>Metazoa</taxon>
        <taxon>Ecdysozoa</taxon>
        <taxon>Arthropoda</taxon>
        <taxon>Hexapoda</taxon>
        <taxon>Insecta</taxon>
        <taxon>Pterygota</taxon>
        <taxon>Neoptera</taxon>
        <taxon>Paraneoptera</taxon>
        <taxon>Hemiptera</taxon>
        <taxon>Auchenorrhyncha</taxon>
        <taxon>Cercopoidea</taxon>
        <taxon>Clastopteridae</taxon>
        <taxon>Clastoptera</taxon>
    </lineage>
</organism>
<reference evidence="4" key="1">
    <citation type="submission" date="2015-12" db="EMBL/GenBank/DDBJ databases">
        <title>De novo transcriptome assembly of four potential Pierce s Disease insect vectors from Arizona vineyards.</title>
        <authorList>
            <person name="Tassone E.E."/>
        </authorList>
    </citation>
    <scope>NUCLEOTIDE SEQUENCE</scope>
</reference>
<sequence>MLNVECNKLQMDASILIQKQIRDNSDDLHSYIRDLTAWETEMKRKDKQLSNITSEKNVLPPIRRKKKEPETVKEKKTTKRIPGHDYASWEKFDVEKVCEELDNQNSEESTEETNFKDEKNLKKEEAQYEKLLGNRYVQDGKWDEAIAAYSRAIAADPNDAIFYANRALCYLKKNMWKDAESDCTRSIYIDKTYVKSYHRRAEARKQLEKFEEAKQDLLIINQLEPKNVLAQNELKKLETKLHLVS</sequence>
<evidence type="ECO:0000256" key="3">
    <source>
        <dbReference type="SAM" id="Coils"/>
    </source>
</evidence>
<gene>
    <name evidence="4" type="ORF">g.39039</name>
</gene>
<dbReference type="AlphaFoldDB" id="A0A1B6CJF4"/>
<feature type="coiled-coil region" evidence="3">
    <location>
        <begin position="200"/>
        <end position="240"/>
    </location>
</feature>
<accession>A0A1B6CJF4</accession>
<dbReference type="PANTHER" id="PTHR46423">
    <property type="entry name" value="RNA POLYMERASE II-ASSOCIATED PROTEIN 3"/>
    <property type="match status" value="1"/>
</dbReference>
<dbReference type="SMART" id="SM00028">
    <property type="entry name" value="TPR"/>
    <property type="match status" value="3"/>
</dbReference>
<dbReference type="InterPro" id="IPR011990">
    <property type="entry name" value="TPR-like_helical_dom_sf"/>
</dbReference>
<keyword evidence="1 2" id="KW-0802">TPR repeat</keyword>
<evidence type="ECO:0000256" key="2">
    <source>
        <dbReference type="PROSITE-ProRule" id="PRU00339"/>
    </source>
</evidence>
<dbReference type="Pfam" id="PF13181">
    <property type="entry name" value="TPR_8"/>
    <property type="match status" value="1"/>
</dbReference>
<dbReference type="InterPro" id="IPR019734">
    <property type="entry name" value="TPR_rpt"/>
</dbReference>
<dbReference type="Pfam" id="PF13414">
    <property type="entry name" value="TPR_11"/>
    <property type="match status" value="1"/>
</dbReference>
<dbReference type="Gene3D" id="1.25.40.10">
    <property type="entry name" value="Tetratricopeptide repeat domain"/>
    <property type="match status" value="1"/>
</dbReference>
<dbReference type="EMBL" id="GEDC01023684">
    <property type="protein sequence ID" value="JAS13614.1"/>
    <property type="molecule type" value="Transcribed_RNA"/>
</dbReference>
<proteinExistence type="predicted"/>
<dbReference type="PROSITE" id="PS50005">
    <property type="entry name" value="TPR"/>
    <property type="match status" value="1"/>
</dbReference>
<protein>
    <submittedName>
        <fullName evidence="4">Uncharacterized protein</fullName>
    </submittedName>
</protein>
<name>A0A1B6CJF4_9HEMI</name>